<name>A0A2T7PII0_POMCA</name>
<dbReference type="Gene3D" id="3.50.4.10">
    <property type="entry name" value="Hepatocyte Growth Factor"/>
    <property type="match status" value="1"/>
</dbReference>
<evidence type="ECO:0000313" key="3">
    <source>
        <dbReference type="EMBL" id="PVD33190.1"/>
    </source>
</evidence>
<proteinExistence type="predicted"/>
<dbReference type="InterPro" id="IPR003609">
    <property type="entry name" value="Pan_app"/>
</dbReference>
<feature type="domain" description="Apple" evidence="2">
    <location>
        <begin position="169"/>
        <end position="252"/>
    </location>
</feature>
<accession>A0A2T7PII0</accession>
<evidence type="ECO:0000313" key="4">
    <source>
        <dbReference type="Proteomes" id="UP000245119"/>
    </source>
</evidence>
<dbReference type="AlphaFoldDB" id="A0A2T7PII0"/>
<comment type="caution">
    <text evidence="3">The sequence shown here is derived from an EMBL/GenBank/DDBJ whole genome shotgun (WGS) entry which is preliminary data.</text>
</comment>
<organism evidence="3 4">
    <name type="scientific">Pomacea canaliculata</name>
    <name type="common">Golden apple snail</name>
    <dbReference type="NCBI Taxonomy" id="400727"/>
    <lineage>
        <taxon>Eukaryota</taxon>
        <taxon>Metazoa</taxon>
        <taxon>Spiralia</taxon>
        <taxon>Lophotrochozoa</taxon>
        <taxon>Mollusca</taxon>
        <taxon>Gastropoda</taxon>
        <taxon>Caenogastropoda</taxon>
        <taxon>Architaenioglossa</taxon>
        <taxon>Ampullarioidea</taxon>
        <taxon>Ampullariidae</taxon>
        <taxon>Pomacea</taxon>
    </lineage>
</organism>
<keyword evidence="1" id="KW-0732">Signal</keyword>
<dbReference type="PROSITE" id="PS50948">
    <property type="entry name" value="PAN"/>
    <property type="match status" value="1"/>
</dbReference>
<evidence type="ECO:0000256" key="1">
    <source>
        <dbReference type="SAM" id="SignalP"/>
    </source>
</evidence>
<dbReference type="OrthoDB" id="6208257at2759"/>
<dbReference type="Proteomes" id="UP000245119">
    <property type="component" value="Linkage Group LG3"/>
</dbReference>
<sequence>MAVGLVVVTVAVGLALHVTSVAPEILWSVKVRQAAAHHLPQLDDYISDDELRWTTWTRSVIHCADLCARDVTCLAFTATTVTSRGVECRGHCGLGPGSTLGNRANTRAYSLQVLTWLDKTCTKDSDCTHPKSVCFAGHCLCSPGFFYSHSRDECLAGELALCTTTVRDCTDADLKPLMVSYPGWYIFQHNLNSSVTSWAECVEWCSMDPACRTFEYNFSSSTCFLAHVTALQEASYWRAQDNDDINHYMKTCA</sequence>
<dbReference type="SUPFAM" id="SSF57414">
    <property type="entry name" value="Hairpin loop containing domain-like"/>
    <property type="match status" value="1"/>
</dbReference>
<evidence type="ECO:0000259" key="2">
    <source>
        <dbReference type="PROSITE" id="PS50948"/>
    </source>
</evidence>
<gene>
    <name evidence="3" type="ORF">C0Q70_04441</name>
</gene>
<feature type="signal peptide" evidence="1">
    <location>
        <begin position="1"/>
        <end position="15"/>
    </location>
</feature>
<feature type="chain" id="PRO_5015502160" description="Apple domain-containing protein" evidence="1">
    <location>
        <begin position="16"/>
        <end position="253"/>
    </location>
</feature>
<dbReference type="Pfam" id="PF00024">
    <property type="entry name" value="PAN_1"/>
    <property type="match status" value="1"/>
</dbReference>
<reference evidence="3 4" key="1">
    <citation type="submission" date="2018-04" db="EMBL/GenBank/DDBJ databases">
        <title>The genome of golden apple snail Pomacea canaliculata provides insight into stress tolerance and invasive adaptation.</title>
        <authorList>
            <person name="Liu C."/>
            <person name="Liu B."/>
            <person name="Ren Y."/>
            <person name="Zhang Y."/>
            <person name="Wang H."/>
            <person name="Li S."/>
            <person name="Jiang F."/>
            <person name="Yin L."/>
            <person name="Zhang G."/>
            <person name="Qian W."/>
            <person name="Fan W."/>
        </authorList>
    </citation>
    <scope>NUCLEOTIDE SEQUENCE [LARGE SCALE GENOMIC DNA]</scope>
    <source>
        <strain evidence="3">SZHN2017</strain>
        <tissue evidence="3">Muscle</tissue>
    </source>
</reference>
<keyword evidence="4" id="KW-1185">Reference proteome</keyword>
<protein>
    <recommendedName>
        <fullName evidence="2">Apple domain-containing protein</fullName>
    </recommendedName>
</protein>
<dbReference type="EMBL" id="PZQS01000003">
    <property type="protein sequence ID" value="PVD33190.1"/>
    <property type="molecule type" value="Genomic_DNA"/>
</dbReference>